<dbReference type="PANTHER" id="PTHR43027:SF2">
    <property type="entry name" value="TRANSPORT PERMEASE PROTEIN"/>
    <property type="match status" value="1"/>
</dbReference>
<dbReference type="PANTHER" id="PTHR43027">
    <property type="entry name" value="DOXORUBICIN RESISTANCE ABC TRANSPORTER PERMEASE PROTEIN DRRC-RELATED"/>
    <property type="match status" value="1"/>
</dbReference>
<feature type="transmembrane region" description="Helical" evidence="6">
    <location>
        <begin position="183"/>
        <end position="202"/>
    </location>
</feature>
<evidence type="ECO:0000256" key="3">
    <source>
        <dbReference type="ARBA" id="ARBA00022989"/>
    </source>
</evidence>
<accession>A0ABX2A8K1</accession>
<keyword evidence="5" id="KW-0046">Antibiotic resistance</keyword>
<evidence type="ECO:0000313" key="8">
    <source>
        <dbReference type="EMBL" id="NOV98966.1"/>
    </source>
</evidence>
<evidence type="ECO:0000256" key="5">
    <source>
        <dbReference type="ARBA" id="ARBA00023251"/>
    </source>
</evidence>
<keyword evidence="3 6" id="KW-1133">Transmembrane helix</keyword>
<dbReference type="Proteomes" id="UP000757540">
    <property type="component" value="Unassembled WGS sequence"/>
</dbReference>
<reference evidence="8 9" key="1">
    <citation type="submission" date="2020-05" db="EMBL/GenBank/DDBJ databases">
        <title>Genomic Encyclopedia of Type Strains, Phase III (KMG-III): the genomes of soil and plant-associated and newly described type strains.</title>
        <authorList>
            <person name="Whitman W."/>
        </authorList>
    </citation>
    <scope>NUCLEOTIDE SEQUENCE [LARGE SCALE GENOMIC DNA]</scope>
    <source>
        <strain evidence="8 9">KCTC 19046</strain>
    </source>
</reference>
<keyword evidence="2 6" id="KW-0812">Transmembrane</keyword>
<dbReference type="InterPro" id="IPR000412">
    <property type="entry name" value="ABC_2_transport"/>
</dbReference>
<proteinExistence type="predicted"/>
<evidence type="ECO:0000256" key="6">
    <source>
        <dbReference type="SAM" id="Phobius"/>
    </source>
</evidence>
<comment type="caution">
    <text evidence="8">The sequence shown here is derived from an EMBL/GenBank/DDBJ whole genome shotgun (WGS) entry which is preliminary data.</text>
</comment>
<feature type="transmembrane region" description="Helical" evidence="6">
    <location>
        <begin position="75"/>
        <end position="96"/>
    </location>
</feature>
<sequence>MTDTLIPQLPEVRPGARAWLAMTVAEAKMVARDTGGLVIPLGMPLLILVMNGIAFDTDEVIPGTGGRTAFDLYVLPMTLTLVIATVGVINMPSFVAGYRRTGILRRLGVTPASPAMVLVAQAAVGIVQIALGIAIALTLALTTFDANPPAHLWAALGVLCLAVASMYAVGMLVAAVAPTPQSALALGLIAFFAMAAVGGMFGPRENLPDVLAEVGGVLPFGAAVDALGAAWAGQAVPGQTLVGMATATVAAGAGAALWFRWE</sequence>
<feature type="transmembrane region" description="Helical" evidence="6">
    <location>
        <begin position="153"/>
        <end position="176"/>
    </location>
</feature>
<dbReference type="InterPro" id="IPR052902">
    <property type="entry name" value="ABC-2_transporter"/>
</dbReference>
<dbReference type="EMBL" id="JABEZU010000005">
    <property type="protein sequence ID" value="NOV98966.1"/>
    <property type="molecule type" value="Genomic_DNA"/>
</dbReference>
<feature type="domain" description="ABC-2 type transporter transmembrane" evidence="7">
    <location>
        <begin position="19"/>
        <end position="227"/>
    </location>
</feature>
<protein>
    <submittedName>
        <fullName evidence="8">ABC-2 type transport system permease protein</fullName>
    </submittedName>
</protein>
<evidence type="ECO:0000313" key="9">
    <source>
        <dbReference type="Proteomes" id="UP000757540"/>
    </source>
</evidence>
<dbReference type="RefSeq" id="WP_171785158.1">
    <property type="nucleotide sequence ID" value="NZ_BAAAML010000004.1"/>
</dbReference>
<evidence type="ECO:0000259" key="7">
    <source>
        <dbReference type="Pfam" id="PF01061"/>
    </source>
</evidence>
<organism evidence="8 9">
    <name type="scientific">Isoptericola halotolerans</name>
    <dbReference type="NCBI Taxonomy" id="300560"/>
    <lineage>
        <taxon>Bacteria</taxon>
        <taxon>Bacillati</taxon>
        <taxon>Actinomycetota</taxon>
        <taxon>Actinomycetes</taxon>
        <taxon>Micrococcales</taxon>
        <taxon>Promicromonosporaceae</taxon>
        <taxon>Isoptericola</taxon>
    </lineage>
</organism>
<evidence type="ECO:0000256" key="4">
    <source>
        <dbReference type="ARBA" id="ARBA00023136"/>
    </source>
</evidence>
<feature type="transmembrane region" description="Helical" evidence="6">
    <location>
        <begin position="240"/>
        <end position="261"/>
    </location>
</feature>
<dbReference type="InterPro" id="IPR013525">
    <property type="entry name" value="ABC2_TM"/>
</dbReference>
<name>A0ABX2A8K1_9MICO</name>
<gene>
    <name evidence="8" type="ORF">HDG69_003568</name>
</gene>
<evidence type="ECO:0000256" key="2">
    <source>
        <dbReference type="ARBA" id="ARBA00022692"/>
    </source>
</evidence>
<feature type="transmembrane region" description="Helical" evidence="6">
    <location>
        <begin position="37"/>
        <end position="55"/>
    </location>
</feature>
<dbReference type="PIRSF" id="PIRSF006648">
    <property type="entry name" value="DrrB"/>
    <property type="match status" value="1"/>
</dbReference>
<dbReference type="Pfam" id="PF01061">
    <property type="entry name" value="ABC2_membrane"/>
    <property type="match status" value="1"/>
</dbReference>
<feature type="transmembrane region" description="Helical" evidence="6">
    <location>
        <begin position="117"/>
        <end position="141"/>
    </location>
</feature>
<comment type="subcellular location">
    <subcellularLocation>
        <location evidence="1">Membrane</location>
        <topology evidence="1">Multi-pass membrane protein</topology>
    </subcellularLocation>
</comment>
<keyword evidence="9" id="KW-1185">Reference proteome</keyword>
<keyword evidence="4 6" id="KW-0472">Membrane</keyword>
<evidence type="ECO:0000256" key="1">
    <source>
        <dbReference type="ARBA" id="ARBA00004141"/>
    </source>
</evidence>